<reference evidence="1" key="1">
    <citation type="submission" date="2022-11" db="EMBL/GenBank/DDBJ databases">
        <title>Genome Resource of Sclerotinia nivalis Strain SnTB1, a Plant Pathogen Isolated from American Ginseng.</title>
        <authorList>
            <person name="Fan S."/>
        </authorList>
    </citation>
    <scope>NUCLEOTIDE SEQUENCE</scope>
    <source>
        <strain evidence="1">SnTB1</strain>
    </source>
</reference>
<sequence length="102" mass="11239">MQDIKIGYLNTCAYSTAMDPPAHALRSAYLTHIIYHIISYYITSPVQYSSCSNLNKPTLSFAGNKGIYPTFRALRGTSLTATFTSGFPTYASIDITLEGLEE</sequence>
<organism evidence="1 2">
    <name type="scientific">Sclerotinia nivalis</name>
    <dbReference type="NCBI Taxonomy" id="352851"/>
    <lineage>
        <taxon>Eukaryota</taxon>
        <taxon>Fungi</taxon>
        <taxon>Dikarya</taxon>
        <taxon>Ascomycota</taxon>
        <taxon>Pezizomycotina</taxon>
        <taxon>Leotiomycetes</taxon>
        <taxon>Helotiales</taxon>
        <taxon>Sclerotiniaceae</taxon>
        <taxon>Sclerotinia</taxon>
    </lineage>
</organism>
<evidence type="ECO:0000313" key="1">
    <source>
        <dbReference type="EMBL" id="KAJ8063825.1"/>
    </source>
</evidence>
<protein>
    <submittedName>
        <fullName evidence="1">Uncharacterized protein</fullName>
    </submittedName>
</protein>
<accession>A0A9X0DIN7</accession>
<comment type="caution">
    <text evidence="1">The sequence shown here is derived from an EMBL/GenBank/DDBJ whole genome shotgun (WGS) entry which is preliminary data.</text>
</comment>
<dbReference type="EMBL" id="JAPEIS010000008">
    <property type="protein sequence ID" value="KAJ8063825.1"/>
    <property type="molecule type" value="Genomic_DNA"/>
</dbReference>
<evidence type="ECO:0000313" key="2">
    <source>
        <dbReference type="Proteomes" id="UP001152300"/>
    </source>
</evidence>
<dbReference type="AlphaFoldDB" id="A0A9X0DIN7"/>
<dbReference type="Proteomes" id="UP001152300">
    <property type="component" value="Unassembled WGS sequence"/>
</dbReference>
<keyword evidence="2" id="KW-1185">Reference proteome</keyword>
<gene>
    <name evidence="1" type="ORF">OCU04_007684</name>
</gene>
<proteinExistence type="predicted"/>
<name>A0A9X0DIN7_9HELO</name>